<dbReference type="SUPFAM" id="SSF50965">
    <property type="entry name" value="Galactose oxidase, central domain"/>
    <property type="match status" value="1"/>
</dbReference>
<dbReference type="InterPro" id="IPR037293">
    <property type="entry name" value="Gal_Oxidase_central_sf"/>
</dbReference>
<proteinExistence type="predicted"/>
<dbReference type="AlphaFoldDB" id="A0A0C3PJU7"/>
<sequence length="650" mass="68974">MLSWRLGLRALGLLNPVSFVFAQQSVLDAPGQPSRSNAPIGQYEIVGNSVVSGQQMFLGTLDTVFILDKVENNPGQVNGHPAWASRYSLSTNEASAMDVITNTFCAGGSVLGNGTWLNVGGNQAVITGGATAPSQTGSAPYYDPDGGKSLRLLDPCDGDGCDWRLAPSMTTRRWYPSCELLDDGRVIIVGGDEWGGFVNDGAQTNPTYEFFPPATGAKPVTSPLLQRTLPANLYPLLWVLPSGKLFMQANYGTAILDWKAQKEYQLPDMPHAVRTYPASAGTTMLPLTPQNNWTATIVFCGGMGVAATQWDPNRNWPELPTSQSCVRISPDVSQNYEEDDDVPQGRSMGNMIILPTGKIMYLNGAQTGVAGYGNGSNTVGDSYADNAALQPMLYDPDATSGKRWSRDGLSPSTVARMYHSSATLLADGSILVSGSNPHPDAVVSNTKFPTEYRVEILYPSYYNSRRPEPRGIPSHIGYGGVFFNITLSADDLSNNATNVQTAYAACIRPGFSTHGMNMNQRMIVLESSHTVNADGSGTLHVSPMPPNAAVFPPGPCLFFVVVDGVPSVGVQVMVGSGQIEIQAVQDPVPLPSSEDLSASDVAASTTASAPGASGTNSHAHTANSATRLLDECGMWLGVFVSVVLVAASFL</sequence>
<dbReference type="InterPro" id="IPR011043">
    <property type="entry name" value="Gal_Oxase/kelch_b-propeller"/>
</dbReference>
<feature type="compositionally biased region" description="Low complexity" evidence="2">
    <location>
        <begin position="598"/>
        <end position="615"/>
    </location>
</feature>
<evidence type="ECO:0000256" key="2">
    <source>
        <dbReference type="SAM" id="MobiDB-lite"/>
    </source>
</evidence>
<evidence type="ECO:0000256" key="1">
    <source>
        <dbReference type="ARBA" id="ARBA00022729"/>
    </source>
</evidence>
<dbReference type="Gene3D" id="2.130.10.80">
    <property type="entry name" value="Galactose oxidase/kelch, beta-propeller"/>
    <property type="match status" value="1"/>
</dbReference>
<feature type="domain" description="Galactose oxidase-like Early set" evidence="5">
    <location>
        <begin position="466"/>
        <end position="574"/>
    </location>
</feature>
<dbReference type="Pfam" id="PF09118">
    <property type="entry name" value="GO-like_E_set"/>
    <property type="match status" value="1"/>
</dbReference>
<evidence type="ECO:0000313" key="7">
    <source>
        <dbReference type="Proteomes" id="UP000053257"/>
    </source>
</evidence>
<dbReference type="InterPro" id="IPR015202">
    <property type="entry name" value="GO-like_E_set"/>
</dbReference>
<reference evidence="6 7" key="1">
    <citation type="journal article" date="2014" name="PLoS Genet.">
        <title>Analysis of the Phlebiopsis gigantea genome, transcriptome and secretome provides insight into its pioneer colonization strategies of wood.</title>
        <authorList>
            <person name="Hori C."/>
            <person name="Ishida T."/>
            <person name="Igarashi K."/>
            <person name="Samejima M."/>
            <person name="Suzuki H."/>
            <person name="Master E."/>
            <person name="Ferreira P."/>
            <person name="Ruiz-Duenas F.J."/>
            <person name="Held B."/>
            <person name="Canessa P."/>
            <person name="Larrondo L.F."/>
            <person name="Schmoll M."/>
            <person name="Druzhinina I.S."/>
            <person name="Kubicek C.P."/>
            <person name="Gaskell J.A."/>
            <person name="Kersten P."/>
            <person name="St John F."/>
            <person name="Glasner J."/>
            <person name="Sabat G."/>
            <person name="Splinter BonDurant S."/>
            <person name="Syed K."/>
            <person name="Yadav J."/>
            <person name="Mgbeahuruike A.C."/>
            <person name="Kovalchuk A."/>
            <person name="Asiegbu F.O."/>
            <person name="Lackner G."/>
            <person name="Hoffmeister D."/>
            <person name="Rencoret J."/>
            <person name="Gutierrez A."/>
            <person name="Sun H."/>
            <person name="Lindquist E."/>
            <person name="Barry K."/>
            <person name="Riley R."/>
            <person name="Grigoriev I.V."/>
            <person name="Henrissat B."/>
            <person name="Kues U."/>
            <person name="Berka R.M."/>
            <person name="Martinez A.T."/>
            <person name="Covert S.F."/>
            <person name="Blanchette R.A."/>
            <person name="Cullen D."/>
        </authorList>
    </citation>
    <scope>NUCLEOTIDE SEQUENCE [LARGE SCALE GENOMIC DNA]</scope>
    <source>
        <strain evidence="6 7">11061_1 CR5-6</strain>
    </source>
</reference>
<dbReference type="InterPro" id="IPR009880">
    <property type="entry name" value="Glyoxal_oxidase_N"/>
</dbReference>
<evidence type="ECO:0008006" key="8">
    <source>
        <dbReference type="Google" id="ProtNLM"/>
    </source>
</evidence>
<gene>
    <name evidence="6" type="ORF">PHLGIDRAFT_453167</name>
</gene>
<keyword evidence="7" id="KW-1185">Reference proteome</keyword>
<dbReference type="STRING" id="745531.A0A0C3PJU7"/>
<evidence type="ECO:0000256" key="3">
    <source>
        <dbReference type="SAM" id="SignalP"/>
    </source>
</evidence>
<dbReference type="PANTHER" id="PTHR32208">
    <property type="entry name" value="SECRETED PROTEIN-RELATED"/>
    <property type="match status" value="1"/>
</dbReference>
<feature type="region of interest" description="Disordered" evidence="2">
    <location>
        <begin position="590"/>
        <end position="619"/>
    </location>
</feature>
<dbReference type="PANTHER" id="PTHR32208:SF21">
    <property type="entry name" value="LOW QUALITY PROTEIN: ALDEHYDE OXIDASE GLOX-LIKE"/>
    <property type="match status" value="1"/>
</dbReference>
<organism evidence="6 7">
    <name type="scientific">Phlebiopsis gigantea (strain 11061_1 CR5-6)</name>
    <name type="common">White-rot fungus</name>
    <name type="synonym">Peniophora gigantea</name>
    <dbReference type="NCBI Taxonomy" id="745531"/>
    <lineage>
        <taxon>Eukaryota</taxon>
        <taxon>Fungi</taxon>
        <taxon>Dikarya</taxon>
        <taxon>Basidiomycota</taxon>
        <taxon>Agaricomycotina</taxon>
        <taxon>Agaricomycetes</taxon>
        <taxon>Polyporales</taxon>
        <taxon>Phanerochaetaceae</taxon>
        <taxon>Phlebiopsis</taxon>
    </lineage>
</organism>
<feature type="chain" id="PRO_5002168017" description="Glyoxal oxidase" evidence="3">
    <location>
        <begin position="23"/>
        <end position="650"/>
    </location>
</feature>
<feature type="domain" description="Glyoxal oxidase N-terminal" evidence="4">
    <location>
        <begin position="144"/>
        <end position="461"/>
    </location>
</feature>
<dbReference type="CDD" id="cd02851">
    <property type="entry name" value="E_set_GO_C"/>
    <property type="match status" value="1"/>
</dbReference>
<keyword evidence="1 3" id="KW-0732">Signal</keyword>
<evidence type="ECO:0000259" key="5">
    <source>
        <dbReference type="Pfam" id="PF09118"/>
    </source>
</evidence>
<dbReference type="EMBL" id="KN840516">
    <property type="protein sequence ID" value="KIP06503.1"/>
    <property type="molecule type" value="Genomic_DNA"/>
</dbReference>
<evidence type="ECO:0000259" key="4">
    <source>
        <dbReference type="Pfam" id="PF07250"/>
    </source>
</evidence>
<evidence type="ECO:0000313" key="6">
    <source>
        <dbReference type="EMBL" id="KIP06503.1"/>
    </source>
</evidence>
<name>A0A0C3PJU7_PHLG1</name>
<dbReference type="OrthoDB" id="2019572at2759"/>
<dbReference type="InterPro" id="IPR014756">
    <property type="entry name" value="Ig_E-set"/>
</dbReference>
<dbReference type="Gene3D" id="2.60.40.10">
    <property type="entry name" value="Immunoglobulins"/>
    <property type="match status" value="1"/>
</dbReference>
<protein>
    <recommendedName>
        <fullName evidence="8">Glyoxal oxidase</fullName>
    </recommendedName>
</protein>
<dbReference type="HOGENOM" id="CLU_009630_3_0_1"/>
<accession>A0A0C3PJU7</accession>
<dbReference type="InterPro" id="IPR013783">
    <property type="entry name" value="Ig-like_fold"/>
</dbReference>
<feature type="signal peptide" evidence="3">
    <location>
        <begin position="1"/>
        <end position="22"/>
    </location>
</feature>
<dbReference type="SUPFAM" id="SSF81296">
    <property type="entry name" value="E set domains"/>
    <property type="match status" value="1"/>
</dbReference>
<dbReference type="Pfam" id="PF07250">
    <property type="entry name" value="Glyoxal_oxid_N"/>
    <property type="match status" value="1"/>
</dbReference>
<dbReference type="Proteomes" id="UP000053257">
    <property type="component" value="Unassembled WGS sequence"/>
</dbReference>